<proteinExistence type="predicted"/>
<evidence type="ECO:0000259" key="2">
    <source>
        <dbReference type="PROSITE" id="PS51212"/>
    </source>
</evidence>
<reference evidence="3" key="1">
    <citation type="journal article" date="2021" name="Nat. Commun.">
        <title>Genetic determinants of endophytism in the Arabidopsis root mycobiome.</title>
        <authorList>
            <person name="Mesny F."/>
            <person name="Miyauchi S."/>
            <person name="Thiergart T."/>
            <person name="Pickel B."/>
            <person name="Atanasova L."/>
            <person name="Karlsson M."/>
            <person name="Huettel B."/>
            <person name="Barry K.W."/>
            <person name="Haridas S."/>
            <person name="Chen C."/>
            <person name="Bauer D."/>
            <person name="Andreopoulos W."/>
            <person name="Pangilinan J."/>
            <person name="LaButti K."/>
            <person name="Riley R."/>
            <person name="Lipzen A."/>
            <person name="Clum A."/>
            <person name="Drula E."/>
            <person name="Henrissat B."/>
            <person name="Kohler A."/>
            <person name="Grigoriev I.V."/>
            <person name="Martin F.M."/>
            <person name="Hacquard S."/>
        </authorList>
    </citation>
    <scope>NUCLEOTIDE SEQUENCE</scope>
    <source>
        <strain evidence="3">MPI-CAGE-CH-0230</strain>
    </source>
</reference>
<dbReference type="Proteomes" id="UP000756346">
    <property type="component" value="Unassembled WGS sequence"/>
</dbReference>
<feature type="chain" id="PRO_5040210064" description="WSC domain-containing protein" evidence="1">
    <location>
        <begin position="22"/>
        <end position="538"/>
    </location>
</feature>
<name>A0A9P9BWV5_9PEZI</name>
<dbReference type="InterPro" id="IPR002889">
    <property type="entry name" value="WSC_carb-bd"/>
</dbReference>
<keyword evidence="1" id="KW-0732">Signal</keyword>
<dbReference type="PANTHER" id="PTHR35560">
    <property type="entry name" value="BLL0132 PROTEIN"/>
    <property type="match status" value="1"/>
</dbReference>
<gene>
    <name evidence="3" type="ORF">B0I36DRAFT_344618</name>
</gene>
<dbReference type="OrthoDB" id="2019572at2759"/>
<dbReference type="RefSeq" id="XP_046019020.1">
    <property type="nucleotide sequence ID" value="XM_046156282.1"/>
</dbReference>
<evidence type="ECO:0000313" key="3">
    <source>
        <dbReference type="EMBL" id="KAH7040965.1"/>
    </source>
</evidence>
<organism evidence="3 4">
    <name type="scientific">Microdochium trichocladiopsis</name>
    <dbReference type="NCBI Taxonomy" id="1682393"/>
    <lineage>
        <taxon>Eukaryota</taxon>
        <taxon>Fungi</taxon>
        <taxon>Dikarya</taxon>
        <taxon>Ascomycota</taxon>
        <taxon>Pezizomycotina</taxon>
        <taxon>Sordariomycetes</taxon>
        <taxon>Xylariomycetidae</taxon>
        <taxon>Xylariales</taxon>
        <taxon>Microdochiaceae</taxon>
        <taxon>Microdochium</taxon>
    </lineage>
</organism>
<dbReference type="PANTHER" id="PTHR35560:SF3">
    <property type="entry name" value="PEPTIDASE S9 PROLYL OLIGOPEPTIDASE CATALYTIC DOMAIN-CONTAINING PROTEIN"/>
    <property type="match status" value="1"/>
</dbReference>
<evidence type="ECO:0000313" key="4">
    <source>
        <dbReference type="Proteomes" id="UP000756346"/>
    </source>
</evidence>
<dbReference type="Gene3D" id="3.40.50.1820">
    <property type="entry name" value="alpha/beta hydrolase"/>
    <property type="match status" value="1"/>
</dbReference>
<feature type="signal peptide" evidence="1">
    <location>
        <begin position="1"/>
        <end position="21"/>
    </location>
</feature>
<dbReference type="SMART" id="SM00321">
    <property type="entry name" value="WSC"/>
    <property type="match status" value="1"/>
</dbReference>
<evidence type="ECO:0000256" key="1">
    <source>
        <dbReference type="SAM" id="SignalP"/>
    </source>
</evidence>
<accession>A0A9P9BWV5</accession>
<dbReference type="Pfam" id="PF01822">
    <property type="entry name" value="WSC"/>
    <property type="match status" value="1"/>
</dbReference>
<protein>
    <recommendedName>
        <fullName evidence="2">WSC domain-containing protein</fullName>
    </recommendedName>
</protein>
<dbReference type="GeneID" id="70185828"/>
<dbReference type="InterPro" id="IPR029058">
    <property type="entry name" value="AB_hydrolase_fold"/>
</dbReference>
<keyword evidence="4" id="KW-1185">Reference proteome</keyword>
<dbReference type="PROSITE" id="PS51212">
    <property type="entry name" value="WSC"/>
    <property type="match status" value="1"/>
</dbReference>
<comment type="caution">
    <text evidence="3">The sequence shown here is derived from an EMBL/GenBank/DDBJ whole genome shotgun (WGS) entry which is preliminary data.</text>
</comment>
<feature type="domain" description="WSC" evidence="2">
    <location>
        <begin position="440"/>
        <end position="535"/>
    </location>
</feature>
<dbReference type="AlphaFoldDB" id="A0A9P9BWV5"/>
<dbReference type="EMBL" id="JAGTJQ010000001">
    <property type="protein sequence ID" value="KAH7040965.1"/>
    <property type="molecule type" value="Genomic_DNA"/>
</dbReference>
<sequence length="538" mass="59291">MLFDTAHILGILLIILNQTSARECDTPLAPEQYVGTPFDHALPRSASSEVTFFKIKDPTGEFLCDSEDARADLSLLNYMSLNKDGERPDPKKLMRAVIAVHGWNRDPWNYHAALLLALAKAEAQDPAKSLGTVAVIAPYFPNGDDKGIGYPWDEDGESVADRAYSPALVWWASAWSAGAVNNYPPETKTVSSFAVLDQIVQYFGNLERFPNMRQIIVAGHSLGGQTVQRYVAVGKTRQELGVTVPVDYWIGDPNSFVWLNETRPFPVDACSDFDNYREGFTGYEAYGAEHTGQPMNYNLELVSQGSEAIIKNFQDKPVHWARATRDLGDHPDDGCGPYTQGKDRNERFFAFIRQFPPSCTSQSAEACDTVDFVDASHDAPALFADESGLARLFHDNFYGRGQYAPDYGHPRQMGFDDPRPDGGRLGEPLLGADEGVYAGQMKHRGCWSDVDRAQTERTLSELVYDGPENTRAFCTATCAESWFKIAAVSGSRCYCGNQLDRQAVEVPPSSCTTKCPGDAAQVCGGDTRLNVFGQDAFV</sequence>
<dbReference type="SUPFAM" id="SSF53474">
    <property type="entry name" value="alpha/beta-Hydrolases"/>
    <property type="match status" value="1"/>
</dbReference>